<sequence length="277" mass="30765">MTEKAQKLPKMLHSSLLNSLGRALNSTEPHVGADLLTHMFVVHNKVPTDSLKEGLLDLLKHGPKCEGTAFYDPNRMELATRCTQKLISSDQSFGPISWHGLELLLSMSINEGAILPSNLSTPDALSKTSCALQFLSHLLSHQLKDVMKSAGDLPGRSGNTYDSGSIANGLVRQSSGVRGALKMVTMFNAKCWIRHGQWVLNPFDSSSPGDLYLTRDLRNRCRAETNRCLESFGVITSLVAWIFCYEEGIALDDDRCAFIIRDKFLKQLEQDKKELQI</sequence>
<accession>A0A7S2XP10</accession>
<evidence type="ECO:0000313" key="1">
    <source>
        <dbReference type="EMBL" id="CAD9819140.1"/>
    </source>
</evidence>
<proteinExistence type="predicted"/>
<dbReference type="EMBL" id="HBHQ01016414">
    <property type="protein sequence ID" value="CAD9819140.1"/>
    <property type="molecule type" value="Transcribed_RNA"/>
</dbReference>
<protein>
    <submittedName>
        <fullName evidence="1">Uncharacterized protein</fullName>
    </submittedName>
</protein>
<reference evidence="1" key="1">
    <citation type="submission" date="2021-01" db="EMBL/GenBank/DDBJ databases">
        <authorList>
            <person name="Corre E."/>
            <person name="Pelletier E."/>
            <person name="Niang G."/>
            <person name="Scheremetjew M."/>
            <person name="Finn R."/>
            <person name="Kale V."/>
            <person name="Holt S."/>
            <person name="Cochrane G."/>
            <person name="Meng A."/>
            <person name="Brown T."/>
            <person name="Cohen L."/>
        </authorList>
    </citation>
    <scope>NUCLEOTIDE SEQUENCE</scope>
    <source>
        <strain evidence="1">CCMP2084</strain>
    </source>
</reference>
<name>A0A7S2XP10_9STRA</name>
<dbReference type="AlphaFoldDB" id="A0A7S2XP10"/>
<gene>
    <name evidence="1" type="ORF">ASEP1449_LOCUS10972</name>
</gene>
<organism evidence="1">
    <name type="scientific">Attheya septentrionalis</name>
    <dbReference type="NCBI Taxonomy" id="420275"/>
    <lineage>
        <taxon>Eukaryota</taxon>
        <taxon>Sar</taxon>
        <taxon>Stramenopiles</taxon>
        <taxon>Ochrophyta</taxon>
        <taxon>Bacillariophyta</taxon>
        <taxon>Coscinodiscophyceae</taxon>
        <taxon>Chaetocerotophycidae</taxon>
        <taxon>Chaetocerotales</taxon>
        <taxon>Attheyaceae</taxon>
        <taxon>Attheya</taxon>
    </lineage>
</organism>